<dbReference type="Proteomes" id="UP000031552">
    <property type="component" value="Unassembled WGS sequence"/>
</dbReference>
<dbReference type="InterPro" id="IPR038063">
    <property type="entry name" value="Transpep_catalytic_dom"/>
</dbReference>
<dbReference type="Pfam" id="PF03734">
    <property type="entry name" value="YkuD"/>
    <property type="match status" value="1"/>
</dbReference>
<dbReference type="GO" id="GO:0071972">
    <property type="term" value="F:peptidoglycan L,D-transpeptidase activity"/>
    <property type="evidence" value="ECO:0007669"/>
    <property type="project" value="TreeGrafter"/>
</dbReference>
<proteinExistence type="inferred from homology"/>
<evidence type="ECO:0000256" key="7">
    <source>
        <dbReference type="PROSITE-ProRule" id="PRU01373"/>
    </source>
</evidence>
<protein>
    <submittedName>
        <fullName evidence="10">L,D-transpeptidase</fullName>
        <ecNumber evidence="10">2.-.-.-</ecNumber>
    </submittedName>
</protein>
<keyword evidence="8" id="KW-0812">Transmembrane</keyword>
<dbReference type="GO" id="GO:0018104">
    <property type="term" value="P:peptidoglycan-protein cross-linking"/>
    <property type="evidence" value="ECO:0007669"/>
    <property type="project" value="TreeGrafter"/>
</dbReference>
<evidence type="ECO:0000256" key="2">
    <source>
        <dbReference type="ARBA" id="ARBA00005992"/>
    </source>
</evidence>
<dbReference type="UniPathway" id="UPA00219"/>
<keyword evidence="8" id="KW-0472">Membrane</keyword>
<name>A0A090CYM3_9BACT</name>
<feature type="active site" description="Nucleophile" evidence="7">
    <location>
        <position position="336"/>
    </location>
</feature>
<dbReference type="GO" id="GO:0016740">
    <property type="term" value="F:transferase activity"/>
    <property type="evidence" value="ECO:0007669"/>
    <property type="project" value="UniProtKB-KW"/>
</dbReference>
<keyword evidence="6 7" id="KW-0961">Cell wall biogenesis/degradation</keyword>
<feature type="active site" description="Proton donor/acceptor" evidence="7">
    <location>
        <position position="309"/>
    </location>
</feature>
<feature type="domain" description="L,D-TPase catalytic" evidence="9">
    <location>
        <begin position="208"/>
        <end position="361"/>
    </location>
</feature>
<evidence type="ECO:0000313" key="10">
    <source>
        <dbReference type="EMBL" id="CDR33717.1"/>
    </source>
</evidence>
<dbReference type="AlphaFoldDB" id="A0A090CYM3"/>
<comment type="pathway">
    <text evidence="1 7">Cell wall biogenesis; peptidoglycan biosynthesis.</text>
</comment>
<dbReference type="InterPro" id="IPR050979">
    <property type="entry name" value="LD-transpeptidase"/>
</dbReference>
<accession>A0A090CYM3</accession>
<evidence type="ECO:0000256" key="5">
    <source>
        <dbReference type="ARBA" id="ARBA00022984"/>
    </source>
</evidence>
<dbReference type="GO" id="GO:0008360">
    <property type="term" value="P:regulation of cell shape"/>
    <property type="evidence" value="ECO:0007669"/>
    <property type="project" value="UniProtKB-UniRule"/>
</dbReference>
<evidence type="ECO:0000256" key="6">
    <source>
        <dbReference type="ARBA" id="ARBA00023316"/>
    </source>
</evidence>
<dbReference type="EC" id="2.-.-.-" evidence="10"/>
<evidence type="ECO:0000256" key="4">
    <source>
        <dbReference type="ARBA" id="ARBA00022960"/>
    </source>
</evidence>
<dbReference type="SUPFAM" id="SSF141523">
    <property type="entry name" value="L,D-transpeptidase catalytic domain-like"/>
    <property type="match status" value="1"/>
</dbReference>
<dbReference type="GO" id="GO:0005576">
    <property type="term" value="C:extracellular region"/>
    <property type="evidence" value="ECO:0007669"/>
    <property type="project" value="TreeGrafter"/>
</dbReference>
<sequence length="374" mass="42842">MKKQIKHGKTDFLNESFKNSFSSYLLFFRHLSQQKGCPVSLQKLFLIFILGLFSLIGILSFFNKSKNPEVQKIDEPGSAIVVELFDEVRPVEKEKDPAAITLSNAHLEEAEVKEAVKEVILPQADRVHELFRKTEPKLPIVETITYKSHVDWLKGRPAWLSDYASHYKTSRHFIARSLHGKPDYFKQDLAIGDRFNVFKRDKDISFYLVIDLSRSKMWFYYYDKGDDERVLLKQYSVGLGRPDGSTSSGLLTPSGAFELGEKIAIYKPKQKGLFNGEKTEMIRVFGTRWIPFEKEIDGDPYKAKGFGLHGAPWIENEKGELVEDKSCIGKYESDGCVRLASEDIEELFSIIITKPSYVLLVKDFFDAKLPGKEK</sequence>
<dbReference type="InterPro" id="IPR005490">
    <property type="entry name" value="LD_TPept_cat_dom"/>
</dbReference>
<dbReference type="STRING" id="1437425.CSEC_0889"/>
<evidence type="ECO:0000256" key="1">
    <source>
        <dbReference type="ARBA" id="ARBA00004752"/>
    </source>
</evidence>
<keyword evidence="4 7" id="KW-0133">Cell shape</keyword>
<keyword evidence="5 7" id="KW-0573">Peptidoglycan synthesis</keyword>
<gene>
    <name evidence="10" type="ORF">CSEC_0889</name>
</gene>
<dbReference type="GO" id="GO:0071555">
    <property type="term" value="P:cell wall organization"/>
    <property type="evidence" value="ECO:0007669"/>
    <property type="project" value="UniProtKB-UniRule"/>
</dbReference>
<dbReference type="CDD" id="cd16913">
    <property type="entry name" value="YkuD_like"/>
    <property type="match status" value="1"/>
</dbReference>
<evidence type="ECO:0000256" key="3">
    <source>
        <dbReference type="ARBA" id="ARBA00022679"/>
    </source>
</evidence>
<evidence type="ECO:0000256" key="8">
    <source>
        <dbReference type="SAM" id="Phobius"/>
    </source>
</evidence>
<keyword evidence="11" id="KW-1185">Reference proteome</keyword>
<evidence type="ECO:0000313" key="11">
    <source>
        <dbReference type="Proteomes" id="UP000031552"/>
    </source>
</evidence>
<dbReference type="Gene3D" id="2.40.440.10">
    <property type="entry name" value="L,D-transpeptidase catalytic domain-like"/>
    <property type="match status" value="1"/>
</dbReference>
<dbReference type="EMBL" id="CCEJ010000003">
    <property type="protein sequence ID" value="CDR33717.1"/>
    <property type="molecule type" value="Genomic_DNA"/>
</dbReference>
<dbReference type="eggNOG" id="COG1376">
    <property type="taxonomic scope" value="Bacteria"/>
</dbReference>
<comment type="caution">
    <text evidence="10">The sequence shown here is derived from an EMBL/GenBank/DDBJ whole genome shotgun (WGS) entry which is preliminary data.</text>
</comment>
<dbReference type="PANTHER" id="PTHR30582">
    <property type="entry name" value="L,D-TRANSPEPTIDASE"/>
    <property type="match status" value="1"/>
</dbReference>
<reference evidence="10" key="2">
    <citation type="submission" date="2014-09" db="EMBL/GenBank/DDBJ databases">
        <title>Criblamydia sequanensis harbors a mega-plasmid encoding arsenite resistance.</title>
        <authorList>
            <person name="Bertelli C."/>
            <person name="Goesmann A."/>
            <person name="Greub G."/>
        </authorList>
    </citation>
    <scope>NUCLEOTIDE SEQUENCE [LARGE SCALE GENOMIC DNA]</scope>
    <source>
        <strain evidence="10">CRIB-18</strain>
    </source>
</reference>
<reference evidence="10" key="1">
    <citation type="submission" date="2013-12" db="EMBL/GenBank/DDBJ databases">
        <authorList>
            <person name="Linke B."/>
        </authorList>
    </citation>
    <scope>NUCLEOTIDE SEQUENCE [LARGE SCALE GENOMIC DNA]</scope>
    <source>
        <strain evidence="10">CRIB-18</strain>
    </source>
</reference>
<keyword evidence="3 10" id="KW-0808">Transferase</keyword>
<keyword evidence="8" id="KW-1133">Transmembrane helix</keyword>
<evidence type="ECO:0000259" key="9">
    <source>
        <dbReference type="PROSITE" id="PS52029"/>
    </source>
</evidence>
<comment type="similarity">
    <text evidence="2">Belongs to the YkuD family.</text>
</comment>
<dbReference type="PROSITE" id="PS52029">
    <property type="entry name" value="LD_TPASE"/>
    <property type="match status" value="1"/>
</dbReference>
<feature type="transmembrane region" description="Helical" evidence="8">
    <location>
        <begin position="44"/>
        <end position="62"/>
    </location>
</feature>
<organism evidence="10 11">
    <name type="scientific">Candidatus Criblamydia sequanensis CRIB-18</name>
    <dbReference type="NCBI Taxonomy" id="1437425"/>
    <lineage>
        <taxon>Bacteria</taxon>
        <taxon>Pseudomonadati</taxon>
        <taxon>Chlamydiota</taxon>
        <taxon>Chlamydiia</taxon>
        <taxon>Parachlamydiales</taxon>
        <taxon>Candidatus Criblamydiaceae</taxon>
        <taxon>Candidatus Criblamydia</taxon>
    </lineage>
</organism>